<name>A0A432MGQ1_9BACT</name>
<keyword evidence="4" id="KW-1185">Reference proteome</keyword>
<evidence type="ECO:0000313" key="4">
    <source>
        <dbReference type="Proteomes" id="UP000280296"/>
    </source>
</evidence>
<evidence type="ECO:0000256" key="1">
    <source>
        <dbReference type="SAM" id="MobiDB-lite"/>
    </source>
</evidence>
<organism evidence="3 4">
    <name type="scientific">Tautonia sociabilis</name>
    <dbReference type="NCBI Taxonomy" id="2080755"/>
    <lineage>
        <taxon>Bacteria</taxon>
        <taxon>Pseudomonadati</taxon>
        <taxon>Planctomycetota</taxon>
        <taxon>Planctomycetia</taxon>
        <taxon>Isosphaerales</taxon>
        <taxon>Isosphaeraceae</taxon>
        <taxon>Tautonia</taxon>
    </lineage>
</organism>
<reference evidence="3 4" key="1">
    <citation type="submission" date="2018-12" db="EMBL/GenBank/DDBJ databases">
        <authorList>
            <person name="Toschakov S.V."/>
        </authorList>
    </citation>
    <scope>NUCLEOTIDE SEQUENCE [LARGE SCALE GENOMIC DNA]</scope>
    <source>
        <strain evidence="3 4">GM2012</strain>
    </source>
</reference>
<dbReference type="InterPro" id="IPR045552">
    <property type="entry name" value="bpX2"/>
</dbReference>
<accession>A0A432MGQ1</accession>
<dbReference type="EMBL" id="RYZH01000037">
    <property type="protein sequence ID" value="RUL85747.1"/>
    <property type="molecule type" value="Genomic_DNA"/>
</dbReference>
<dbReference type="OrthoDB" id="280943at2"/>
<proteinExistence type="predicted"/>
<dbReference type="RefSeq" id="WP_126726834.1">
    <property type="nucleotide sequence ID" value="NZ_RYZH01000037.1"/>
</dbReference>
<comment type="caution">
    <text evidence="3">The sequence shown here is derived from an EMBL/GenBank/DDBJ whole genome shotgun (WGS) entry which is preliminary data.</text>
</comment>
<dbReference type="AlphaFoldDB" id="A0A432MGQ1"/>
<evidence type="ECO:0000259" key="2">
    <source>
        <dbReference type="Pfam" id="PF19918"/>
    </source>
</evidence>
<dbReference type="Proteomes" id="UP000280296">
    <property type="component" value="Unassembled WGS sequence"/>
</dbReference>
<protein>
    <recommendedName>
        <fullName evidence="2">MoxR-vWA-beta-propeller ternary system domain-containing protein</fullName>
    </recommendedName>
</protein>
<gene>
    <name evidence="3" type="ORF">TsocGM_17920</name>
</gene>
<sequence length="290" mass="31217">MMNPPPRRPPPPLWPLSCARLARLPCSGLPALAALRARPDIRVGVAGETAWISWDPADSARDEVVEALLPVPGAVFFRQGEEDGRWYRIGSRLPDLDARFPVNLDDDGEFPLRAEAGAAPALPLHRVLVPGPIRWEPPSGAWEPVRLRLERDDRPRPASALLATAGALLPWAESAPTARLGALRAARSGDRVLVFGRRLPPIPGAGRLWGHRVLIPLGMRAEPALPEPRLAEALGLADDQLALIGPDARIERLPSRVLVPLSRQAARRMAGISPADRLANGSADDPGGRA</sequence>
<reference evidence="3 4" key="2">
    <citation type="submission" date="2019-01" db="EMBL/GenBank/DDBJ databases">
        <title>Tautonia sociabilis, a novel thermotolerant planctomycete of Isosphaeraceae family, isolated from a 4000 m deep subterranean habitat.</title>
        <authorList>
            <person name="Kovaleva O.L."/>
            <person name="Elcheninov A.G."/>
            <person name="Van Heerden E."/>
            <person name="Toshchakov S.V."/>
            <person name="Novikov A."/>
            <person name="Bonch-Osmolovskaya E.A."/>
            <person name="Kublanov I.V."/>
        </authorList>
    </citation>
    <scope>NUCLEOTIDE SEQUENCE [LARGE SCALE GENOMIC DNA]</scope>
    <source>
        <strain evidence="3 4">GM2012</strain>
    </source>
</reference>
<dbReference type="Pfam" id="PF19918">
    <property type="entry name" value="bpX2"/>
    <property type="match status" value="1"/>
</dbReference>
<feature type="region of interest" description="Disordered" evidence="1">
    <location>
        <begin position="270"/>
        <end position="290"/>
    </location>
</feature>
<evidence type="ECO:0000313" key="3">
    <source>
        <dbReference type="EMBL" id="RUL85747.1"/>
    </source>
</evidence>
<feature type="domain" description="MoxR-vWA-beta-propeller ternary system" evidence="2">
    <location>
        <begin position="22"/>
        <end position="267"/>
    </location>
</feature>